<dbReference type="EMBL" id="VTWS01000001">
    <property type="protein sequence ID" value="KAA9356411.1"/>
    <property type="molecule type" value="Genomic_DNA"/>
</dbReference>
<dbReference type="Proteomes" id="UP000326344">
    <property type="component" value="Unassembled WGS sequence"/>
</dbReference>
<protein>
    <submittedName>
        <fullName evidence="1">Uncharacterized protein</fullName>
    </submittedName>
</protein>
<evidence type="ECO:0000313" key="2">
    <source>
        <dbReference type="Proteomes" id="UP000326344"/>
    </source>
</evidence>
<name>A0A5N1JJY4_9BACT</name>
<organism evidence="1 2">
    <name type="scientific">Larkinella humicola</name>
    <dbReference type="NCBI Taxonomy" id="2607654"/>
    <lineage>
        <taxon>Bacteria</taxon>
        <taxon>Pseudomonadati</taxon>
        <taxon>Bacteroidota</taxon>
        <taxon>Cytophagia</taxon>
        <taxon>Cytophagales</taxon>
        <taxon>Spirosomataceae</taxon>
        <taxon>Larkinella</taxon>
    </lineage>
</organism>
<gene>
    <name evidence="1" type="ORF">F0P93_01260</name>
</gene>
<keyword evidence="2" id="KW-1185">Reference proteome</keyword>
<comment type="caution">
    <text evidence="1">The sequence shown here is derived from an EMBL/GenBank/DDBJ whole genome shotgun (WGS) entry which is preliminary data.</text>
</comment>
<dbReference type="AlphaFoldDB" id="A0A5N1JJY4"/>
<evidence type="ECO:0000313" key="1">
    <source>
        <dbReference type="EMBL" id="KAA9356411.1"/>
    </source>
</evidence>
<accession>A0A5N1JJY4</accession>
<reference evidence="1 2" key="1">
    <citation type="submission" date="2019-09" db="EMBL/GenBank/DDBJ databases">
        <title>Genome Sequence of Larkinella sp MA1.</title>
        <authorList>
            <person name="Srinivasan S."/>
        </authorList>
    </citation>
    <scope>NUCLEOTIDE SEQUENCE [LARGE SCALE GENOMIC DNA]</scope>
    <source>
        <strain evidence="1 2">MA1</strain>
    </source>
</reference>
<sequence length="69" mass="8043">MRNTLWFIVLLITSLLCFAAYCISVVDWVRDVQTGVYQQNRMEGVLETGAQILYLYLAVRFVRSHVNML</sequence>
<proteinExistence type="predicted"/>
<dbReference type="RefSeq" id="WP_150874567.1">
    <property type="nucleotide sequence ID" value="NZ_VTWS01000001.1"/>
</dbReference>